<dbReference type="GO" id="GO:0016887">
    <property type="term" value="F:ATP hydrolysis activity"/>
    <property type="evidence" value="ECO:0007669"/>
    <property type="project" value="InterPro"/>
</dbReference>
<name>A0A9D1ZT13_9MICC</name>
<dbReference type="PROSITE" id="PS00211">
    <property type="entry name" value="ABC_TRANSPORTER_1"/>
    <property type="match status" value="1"/>
</dbReference>
<evidence type="ECO:0000259" key="3">
    <source>
        <dbReference type="PROSITE" id="PS50893"/>
    </source>
</evidence>
<evidence type="ECO:0000313" key="4">
    <source>
        <dbReference type="EMBL" id="HIY95637.1"/>
    </source>
</evidence>
<gene>
    <name evidence="4" type="ORF">H9821_08275</name>
</gene>
<sequence length="208" mass="22672">MTHLEAQNITVVIRGRKIIQEVSLSATPGQITALTGVSGSGKSTLLATLGLLVTPTSGKVTIDGHDTSPWPEKKRAQFWAQKAAFIYQDYGTLTDKTVGANVTLSDRDFKRNRQTVEEALTQVGLEGRSLEPATVLSGGEKQRLGIARALYKRADVLYADEPTASLDHHNSQLIYDLLRKRADAGATVLVATHDDWLISRCDAVYQLP</sequence>
<dbReference type="SMART" id="SM00382">
    <property type="entry name" value="AAA"/>
    <property type="match status" value="1"/>
</dbReference>
<proteinExistence type="predicted"/>
<dbReference type="Proteomes" id="UP000824134">
    <property type="component" value="Unassembled WGS sequence"/>
</dbReference>
<dbReference type="GO" id="GO:0022857">
    <property type="term" value="F:transmembrane transporter activity"/>
    <property type="evidence" value="ECO:0007669"/>
    <property type="project" value="TreeGrafter"/>
</dbReference>
<dbReference type="InterPro" id="IPR027417">
    <property type="entry name" value="P-loop_NTPase"/>
</dbReference>
<keyword evidence="1" id="KW-0547">Nucleotide-binding</keyword>
<dbReference type="SUPFAM" id="SSF52540">
    <property type="entry name" value="P-loop containing nucleoside triphosphate hydrolases"/>
    <property type="match status" value="1"/>
</dbReference>
<keyword evidence="2 4" id="KW-0067">ATP-binding</keyword>
<dbReference type="InterPro" id="IPR003593">
    <property type="entry name" value="AAA+_ATPase"/>
</dbReference>
<feature type="domain" description="ABC transporter" evidence="3">
    <location>
        <begin position="4"/>
        <end position="207"/>
    </location>
</feature>
<dbReference type="InterPro" id="IPR017871">
    <property type="entry name" value="ABC_transporter-like_CS"/>
</dbReference>
<dbReference type="GO" id="GO:0005524">
    <property type="term" value="F:ATP binding"/>
    <property type="evidence" value="ECO:0007669"/>
    <property type="project" value="UniProtKB-KW"/>
</dbReference>
<protein>
    <submittedName>
        <fullName evidence="4">ATP-binding cassette domain-containing protein</fullName>
    </submittedName>
</protein>
<dbReference type="PANTHER" id="PTHR24220:SF86">
    <property type="entry name" value="ABC TRANSPORTER ABCH.1"/>
    <property type="match status" value="1"/>
</dbReference>
<accession>A0A9D1ZT13</accession>
<evidence type="ECO:0000313" key="5">
    <source>
        <dbReference type="Proteomes" id="UP000824134"/>
    </source>
</evidence>
<dbReference type="Gene3D" id="3.40.50.300">
    <property type="entry name" value="P-loop containing nucleotide triphosphate hydrolases"/>
    <property type="match status" value="1"/>
</dbReference>
<comment type="caution">
    <text evidence="4">The sequence shown here is derived from an EMBL/GenBank/DDBJ whole genome shotgun (WGS) entry which is preliminary data.</text>
</comment>
<dbReference type="EMBL" id="DXCN01000061">
    <property type="protein sequence ID" value="HIY95637.1"/>
    <property type="molecule type" value="Genomic_DNA"/>
</dbReference>
<dbReference type="AlphaFoldDB" id="A0A9D1ZT13"/>
<organism evidence="4 5">
    <name type="scientific">Candidatus Rothia avicola</name>
    <dbReference type="NCBI Taxonomy" id="2840478"/>
    <lineage>
        <taxon>Bacteria</taxon>
        <taxon>Bacillati</taxon>
        <taxon>Actinomycetota</taxon>
        <taxon>Actinomycetes</taxon>
        <taxon>Micrococcales</taxon>
        <taxon>Micrococcaceae</taxon>
        <taxon>Rothia</taxon>
    </lineage>
</organism>
<evidence type="ECO:0000256" key="2">
    <source>
        <dbReference type="ARBA" id="ARBA00022840"/>
    </source>
</evidence>
<reference evidence="4" key="1">
    <citation type="journal article" date="2021" name="PeerJ">
        <title>Extensive microbial diversity within the chicken gut microbiome revealed by metagenomics and culture.</title>
        <authorList>
            <person name="Gilroy R."/>
            <person name="Ravi A."/>
            <person name="Getino M."/>
            <person name="Pursley I."/>
            <person name="Horton D.L."/>
            <person name="Alikhan N.F."/>
            <person name="Baker D."/>
            <person name="Gharbi K."/>
            <person name="Hall N."/>
            <person name="Watson M."/>
            <person name="Adriaenssens E.M."/>
            <person name="Foster-Nyarko E."/>
            <person name="Jarju S."/>
            <person name="Secka A."/>
            <person name="Antonio M."/>
            <person name="Oren A."/>
            <person name="Chaudhuri R.R."/>
            <person name="La Ragione R."/>
            <person name="Hildebrand F."/>
            <person name="Pallen M.J."/>
        </authorList>
    </citation>
    <scope>NUCLEOTIDE SEQUENCE</scope>
    <source>
        <strain evidence="4">ChiHjej12B11-9195</strain>
    </source>
</reference>
<dbReference type="InterPro" id="IPR003439">
    <property type="entry name" value="ABC_transporter-like_ATP-bd"/>
</dbReference>
<evidence type="ECO:0000256" key="1">
    <source>
        <dbReference type="ARBA" id="ARBA00022741"/>
    </source>
</evidence>
<dbReference type="Pfam" id="PF00005">
    <property type="entry name" value="ABC_tran"/>
    <property type="match status" value="1"/>
</dbReference>
<dbReference type="PANTHER" id="PTHR24220">
    <property type="entry name" value="IMPORT ATP-BINDING PROTEIN"/>
    <property type="match status" value="1"/>
</dbReference>
<dbReference type="PROSITE" id="PS50893">
    <property type="entry name" value="ABC_TRANSPORTER_2"/>
    <property type="match status" value="1"/>
</dbReference>
<reference evidence="4" key="2">
    <citation type="submission" date="2021-04" db="EMBL/GenBank/DDBJ databases">
        <authorList>
            <person name="Gilroy R."/>
        </authorList>
    </citation>
    <scope>NUCLEOTIDE SEQUENCE</scope>
    <source>
        <strain evidence="4">ChiHjej12B11-9195</strain>
    </source>
</reference>
<dbReference type="InterPro" id="IPR015854">
    <property type="entry name" value="ABC_transpr_LolD-like"/>
</dbReference>
<dbReference type="GO" id="GO:0005886">
    <property type="term" value="C:plasma membrane"/>
    <property type="evidence" value="ECO:0007669"/>
    <property type="project" value="TreeGrafter"/>
</dbReference>